<name>A0ABR6ZI99_9BURK</name>
<dbReference type="RefSeq" id="WP_186956814.1">
    <property type="nucleotide sequence ID" value="NZ_JACOFX010000024.1"/>
</dbReference>
<accession>A0ABR6ZI99</accession>
<reference evidence="1 2" key="1">
    <citation type="submission" date="2020-08" db="EMBL/GenBank/DDBJ databases">
        <title>Novel species isolated from subtropical streams in China.</title>
        <authorList>
            <person name="Lu H."/>
        </authorList>
    </citation>
    <scope>NUCLEOTIDE SEQUENCE [LARGE SCALE GENOMIC DNA]</scope>
    <source>
        <strain evidence="1 2">NL8W</strain>
    </source>
</reference>
<comment type="caution">
    <text evidence="1">The sequence shown here is derived from an EMBL/GenBank/DDBJ whole genome shotgun (WGS) entry which is preliminary data.</text>
</comment>
<evidence type="ECO:0000313" key="1">
    <source>
        <dbReference type="EMBL" id="MBC3911101.1"/>
    </source>
</evidence>
<dbReference type="Proteomes" id="UP000646911">
    <property type="component" value="Unassembled WGS sequence"/>
</dbReference>
<dbReference type="EMBL" id="JACOFX010000024">
    <property type="protein sequence ID" value="MBC3911101.1"/>
    <property type="molecule type" value="Genomic_DNA"/>
</dbReference>
<gene>
    <name evidence="1" type="ORF">H8L47_26360</name>
</gene>
<proteinExistence type="predicted"/>
<protein>
    <recommendedName>
        <fullName evidence="3">ATP-binding protein</fullName>
    </recommendedName>
</protein>
<organism evidence="1 2">
    <name type="scientific">Undibacterium umbellatum</name>
    <dbReference type="NCBI Taxonomy" id="2762300"/>
    <lineage>
        <taxon>Bacteria</taxon>
        <taxon>Pseudomonadati</taxon>
        <taxon>Pseudomonadota</taxon>
        <taxon>Betaproteobacteria</taxon>
        <taxon>Burkholderiales</taxon>
        <taxon>Oxalobacteraceae</taxon>
        <taxon>Undibacterium</taxon>
    </lineage>
</organism>
<keyword evidence="2" id="KW-1185">Reference proteome</keyword>
<evidence type="ECO:0008006" key="3">
    <source>
        <dbReference type="Google" id="ProtNLM"/>
    </source>
</evidence>
<evidence type="ECO:0000313" key="2">
    <source>
        <dbReference type="Proteomes" id="UP000646911"/>
    </source>
</evidence>
<sequence>MNLSLAVVLTIGLLCYLTANVGLWRNIPSFSKEKRGYWRTKRVTAISLDRRFCELRRDTDPESIALLRTAAGLSDGLLTWPDLIKKRRVVILAEAGSGKTTELVEQTRQQTIAGKYAFYATVQDVAGRGLAKAIRTPDRARYTAWLSSQDPAWFFIDSIDEAKLNRFRLNHALREIADGILGAEGRTHIVLSGRHTDWEFNRDATTLNEELPLPADLPTTPAPTLENQIRKILRHEKEPDPVPVETPIVVMLAHLGPEQIRTYATARNVAMLDELLAAIHNANIWSLARRPLDLEWIVRYWLSHGRLGSYTEMIETSLAERVRETDTVRTYQDSLDSVSALHGLQRVGAALVFGRQTTIAIPDEESAPDNHSLTHIEQILPDWEPQKLKHLLSRPAFDPATFGRTRLHNDNEGEVRAYLAAKWLLRLRQANLPQRQLYDLLFSDTHGIQVIKPSMQHTAAWLSLWDVNVANEVIKRDPFLLVNAGDPASLPAPIRRAVLTAVIERIRLNQEIPHLDFDSLKRFARPDIAQKVRTIWEADKSNAEIRPFILRLIALGKLTDCADIAFDASFGKYNDEYTAIMAGWALLETAAPDQKKDYAAYVKMNVQSLPATLVWDAIDRLFPDPLGIDDFVAILAEIKLEGKQSSGFNLSWNGADLAARLLNAQDQTRLINGLLGQLGNEPNEYPFDDDASRDAQYAPMLSTAAARLLALSSPDQAPAAAMNAIIRVGDYRFDRSRHRIEKSKDAVAQLQSTKERRRAVFWEIVTQIKNRNPAPVRPLHYLYQIMHQGWCPEFQLTDIEWLLKDAAGDGPTADRILAINTSLYVQATAGKNDEAILASIEAIAVTDGELHAAFVESTTPHQKNAEDIRFEQEQAEYLHTHKEKQLAEEQHWIEFVISIRNSPEQLKQLAPIIDKTVDSRIYYLWDLLNRATSGRGAGTVESLDAIIGIIGEKAAEEFALALSSTWRNWIPTLRSARQPDEKNFVSELETMCISGIFIESTTHPDWPSTLKREEAIRAAQFSTLHIGSLPEWISALATAFPLEVEPVLSKEIIGELDSPVPTVHYQILEYIYRGPEVLSQLVSPTLLNELKSRSTLNHLALRPILPILVLGLAAGQKPDLVALAIDRFQKAADPKVSAQYLRAVYAIDAQKATDALVARLDGLNDADKTQLAIQVLPQIFRTRWPRFTRPTAALDVITKERLVRLAFGTVRIEDDHDRANKGVYSPDARDEAEEARGILFNSLVDTPGVEAYAAIMRLAEIPDFPIKSSRLDALARSRAAQDAETSAWTPNHALQLEQKFEVAPKTGPELLDVALGRLADLQHELLHGDFQQGKTLQILPNEPMVQNWLAAQFRQAQGKAYSVEREAHVAGEKEPDIRLRTKVDDGCLSIEIKVAESWTLKKLEEALKVQLCGQYLRAQNGRYGILLLVHQVERKQGWELPDGTFIDFTAVVTHLQSMALAIREAAPDGPQPEIYAIDVSSCVEPVPKITTKATASK</sequence>